<gene>
    <name evidence="1" type="ORF">LCGC14_1832480</name>
</gene>
<accession>A0A0F9H3R3</accession>
<sequence length="48" mass="5899">MKTLTKAQLKYLIWYMPYWAGYFHELHVAKWERRQRVTRSQVGKKAAE</sequence>
<dbReference type="EMBL" id="LAZR01018120">
    <property type="protein sequence ID" value="KKL97636.1"/>
    <property type="molecule type" value="Genomic_DNA"/>
</dbReference>
<evidence type="ECO:0000313" key="1">
    <source>
        <dbReference type="EMBL" id="KKL97636.1"/>
    </source>
</evidence>
<organism evidence="1">
    <name type="scientific">marine sediment metagenome</name>
    <dbReference type="NCBI Taxonomy" id="412755"/>
    <lineage>
        <taxon>unclassified sequences</taxon>
        <taxon>metagenomes</taxon>
        <taxon>ecological metagenomes</taxon>
    </lineage>
</organism>
<protein>
    <submittedName>
        <fullName evidence="1">Uncharacterized protein</fullName>
    </submittedName>
</protein>
<comment type="caution">
    <text evidence="1">The sequence shown here is derived from an EMBL/GenBank/DDBJ whole genome shotgun (WGS) entry which is preliminary data.</text>
</comment>
<reference evidence="1" key="1">
    <citation type="journal article" date="2015" name="Nature">
        <title>Complex archaea that bridge the gap between prokaryotes and eukaryotes.</title>
        <authorList>
            <person name="Spang A."/>
            <person name="Saw J.H."/>
            <person name="Jorgensen S.L."/>
            <person name="Zaremba-Niedzwiedzka K."/>
            <person name="Martijn J."/>
            <person name="Lind A.E."/>
            <person name="van Eijk R."/>
            <person name="Schleper C."/>
            <person name="Guy L."/>
            <person name="Ettema T.J."/>
        </authorList>
    </citation>
    <scope>NUCLEOTIDE SEQUENCE</scope>
</reference>
<name>A0A0F9H3R3_9ZZZZ</name>
<proteinExistence type="predicted"/>
<dbReference type="AlphaFoldDB" id="A0A0F9H3R3"/>